<gene>
    <name evidence="3" type="ORF">H1016_02230</name>
</gene>
<keyword evidence="1" id="KW-1133">Transmembrane helix</keyword>
<proteinExistence type="predicted"/>
<dbReference type="Proteomes" id="UP000646946">
    <property type="component" value="Unassembled WGS sequence"/>
</dbReference>
<feature type="transmembrane region" description="Helical" evidence="1">
    <location>
        <begin position="65"/>
        <end position="86"/>
    </location>
</feature>
<evidence type="ECO:0000256" key="1">
    <source>
        <dbReference type="SAM" id="Phobius"/>
    </source>
</evidence>
<feature type="transmembrane region" description="Helical" evidence="1">
    <location>
        <begin position="34"/>
        <end position="53"/>
    </location>
</feature>
<evidence type="ECO:0000259" key="2">
    <source>
        <dbReference type="Pfam" id="PF00892"/>
    </source>
</evidence>
<accession>A0A832XLU2</accession>
<dbReference type="InterPro" id="IPR037185">
    <property type="entry name" value="EmrE-like"/>
</dbReference>
<name>A0A832XLU2_9ARCH</name>
<feature type="transmembrane region" description="Helical" evidence="1">
    <location>
        <begin position="93"/>
        <end position="113"/>
    </location>
</feature>
<feature type="domain" description="EamA" evidence="2">
    <location>
        <begin position="4"/>
        <end position="136"/>
    </location>
</feature>
<keyword evidence="1" id="KW-0472">Membrane</keyword>
<evidence type="ECO:0000313" key="4">
    <source>
        <dbReference type="Proteomes" id="UP000646946"/>
    </source>
</evidence>
<dbReference type="SUPFAM" id="SSF103481">
    <property type="entry name" value="Multidrug resistance efflux transporter EmrE"/>
    <property type="match status" value="1"/>
</dbReference>
<dbReference type="InterPro" id="IPR000620">
    <property type="entry name" value="EamA_dom"/>
</dbReference>
<dbReference type="GO" id="GO:0016020">
    <property type="term" value="C:membrane"/>
    <property type="evidence" value="ECO:0007669"/>
    <property type="project" value="InterPro"/>
</dbReference>
<keyword evidence="1" id="KW-0812">Transmembrane</keyword>
<dbReference type="AlphaFoldDB" id="A0A832XLU2"/>
<comment type="caution">
    <text evidence="3">The sequence shown here is derived from an EMBL/GenBank/DDBJ whole genome shotgun (WGS) entry which is preliminary data.</text>
</comment>
<protein>
    <submittedName>
        <fullName evidence="3">DMT family transporter</fullName>
    </submittedName>
</protein>
<feature type="transmembrane region" description="Helical" evidence="1">
    <location>
        <begin position="119"/>
        <end position="136"/>
    </location>
</feature>
<dbReference type="Pfam" id="PF00892">
    <property type="entry name" value="EamA"/>
    <property type="match status" value="1"/>
</dbReference>
<evidence type="ECO:0000313" key="3">
    <source>
        <dbReference type="EMBL" id="HIK00338.1"/>
    </source>
</evidence>
<keyword evidence="4" id="KW-1185">Reference proteome</keyword>
<feature type="transmembrane region" description="Helical" evidence="1">
    <location>
        <begin position="6"/>
        <end position="27"/>
    </location>
</feature>
<dbReference type="EMBL" id="DVAB01000022">
    <property type="protein sequence ID" value="HIK00338.1"/>
    <property type="molecule type" value="Genomic_DNA"/>
</dbReference>
<sequence>MVESWVLFASASLLLFGIMNFVLKFVSDKAPVPLLTFVIYLSTIILPLGYFVFSGTKFQITNNVLALTVLIGIIGSAAFISMTYALRAGTASQVIPVINLNTLVTVALAVLIINEKLTPKIGLGVVFAVVSLYLLTS</sequence>
<organism evidence="3 4">
    <name type="scientific">Candidatus Naiadarchaeum limnaeum</name>
    <dbReference type="NCBI Taxonomy" id="2756139"/>
    <lineage>
        <taxon>Archaea</taxon>
        <taxon>Candidatus Undinarchaeota</taxon>
        <taxon>Candidatus Undinarchaeia</taxon>
        <taxon>Candidatus Naiadarchaeales</taxon>
        <taxon>Candidatus Naiadarchaeaceae</taxon>
        <taxon>Candidatus Naiadarchaeum</taxon>
    </lineage>
</organism>
<reference evidence="3 4" key="1">
    <citation type="journal article" name="Nat. Commun.">
        <title>Undinarchaeota illuminate DPANN phylogeny and the impact of gene transfer on archaeal evolution.</title>
        <authorList>
            <person name="Dombrowski N."/>
            <person name="Williams T.A."/>
            <person name="Sun J."/>
            <person name="Woodcroft B.J."/>
            <person name="Lee J.H."/>
            <person name="Minh B.Q."/>
            <person name="Rinke C."/>
            <person name="Spang A."/>
        </authorList>
    </citation>
    <scope>NUCLEOTIDE SEQUENCE [LARGE SCALE GENOMIC DNA]</scope>
    <source>
        <strain evidence="3">MAG_bin1129</strain>
    </source>
</reference>